<dbReference type="EMBL" id="CP000150">
    <property type="protein sequence ID" value="ABB06526.1"/>
    <property type="molecule type" value="Genomic_DNA"/>
</dbReference>
<accession>Q39LZ0</accession>
<dbReference type="KEGG" id="bur:Bcep18194_C7482"/>
<organism evidence="1 2">
    <name type="scientific">Burkholderia lata (strain ATCC 17760 / DSM 23089 / LMG 22485 / NCIMB 9086 / R18194 / 383)</name>
    <dbReference type="NCBI Taxonomy" id="482957"/>
    <lineage>
        <taxon>Bacteria</taxon>
        <taxon>Pseudomonadati</taxon>
        <taxon>Pseudomonadota</taxon>
        <taxon>Betaproteobacteria</taxon>
        <taxon>Burkholderiales</taxon>
        <taxon>Burkholderiaceae</taxon>
        <taxon>Burkholderia</taxon>
        <taxon>Burkholderia cepacia complex</taxon>
    </lineage>
</organism>
<protein>
    <submittedName>
        <fullName evidence="1">Uncharacterized protein</fullName>
    </submittedName>
</protein>
<evidence type="ECO:0000313" key="1">
    <source>
        <dbReference type="EMBL" id="ABB06526.1"/>
    </source>
</evidence>
<dbReference type="PATRIC" id="fig|482957.22.peg.8079"/>
<dbReference type="Proteomes" id="UP000002705">
    <property type="component" value="Chromosome 3"/>
</dbReference>
<reference evidence="1" key="1">
    <citation type="submission" date="2009-01" db="EMBL/GenBank/DDBJ databases">
        <title>Complete sequence of chromosome 3 of Burkholderia sp. 383.</title>
        <authorList>
            <consortium name="US DOE Joint Genome Institute"/>
            <person name="Copeland A."/>
            <person name="Lucas S."/>
            <person name="Lapidus A."/>
            <person name="Barry K."/>
            <person name="Detter J.C."/>
            <person name="Glavina T."/>
            <person name="Hammon N."/>
            <person name="Israni S."/>
            <person name="Pitluck S."/>
            <person name="Chain P."/>
            <person name="Malfatti S."/>
            <person name="Shin M."/>
            <person name="Vergez L."/>
            <person name="Schmutz J."/>
            <person name="Larimer F."/>
            <person name="Land M."/>
            <person name="Kyrpides N."/>
            <person name="Lykidis A."/>
            <person name="Richardson P."/>
        </authorList>
    </citation>
    <scope>NUCLEOTIDE SEQUENCE</scope>
    <source>
        <strain evidence="1">383</strain>
    </source>
</reference>
<proteinExistence type="predicted"/>
<evidence type="ECO:0000313" key="2">
    <source>
        <dbReference type="Proteomes" id="UP000002705"/>
    </source>
</evidence>
<keyword evidence="2" id="KW-1185">Reference proteome</keyword>
<dbReference type="HOGENOM" id="CLU_1657518_0_0_4"/>
<dbReference type="AlphaFoldDB" id="Q39LZ0"/>
<sequence>MKRGAAVACVEAVAHSHRPGRRHRACTHALHNRFDGHQPREAGRHSPPVGVIEPRDCIGRPVHIDAILAASSSACVACRRAIERSIPDSEYFRTSKAPTLAPPVRHRVNPHAAAGFAALESTLRKRSIGLPLTCSYPVRHESDSLESGGQAAASDIGFP</sequence>
<gene>
    <name evidence="1" type="ordered locus">Bcep18194_C7482</name>
</gene>
<name>Q39LZ0_BURL3</name>